<protein>
    <submittedName>
        <fullName evidence="1">Uncharacterized protein</fullName>
    </submittedName>
</protein>
<evidence type="ECO:0000313" key="1">
    <source>
        <dbReference type="EMBL" id="MVQ29396.1"/>
    </source>
</evidence>
<dbReference type="Proteomes" id="UP000469385">
    <property type="component" value="Unassembled WGS sequence"/>
</dbReference>
<dbReference type="EMBL" id="WSEL01000003">
    <property type="protein sequence ID" value="MVQ29396.1"/>
    <property type="molecule type" value="Genomic_DNA"/>
</dbReference>
<dbReference type="RefSeq" id="WP_157397403.1">
    <property type="nucleotide sequence ID" value="NZ_WSEL01000003.1"/>
</dbReference>
<evidence type="ECO:0000313" key="2">
    <source>
        <dbReference type="Proteomes" id="UP000469385"/>
    </source>
</evidence>
<sequence length="366" mass="40397">MTDFAPSHDEVIDPSRIDPWTVPGIVGTELARQWEHLNAIGGDLRRTQAASRGQLRALADVARRIRYLAMQSQQLSRLAGGRLRQSHERIDLKAMVEQVVADNRRQHTARALELDLQLQPVEVIVDPGLLHSLVETAIDCLAGYGTAISVWLKVSNWPEHGILEFRARERVSTGVGGPVEVPQSVAWVLLAQLARTTGVLLRRETVSGYLSVTLEFPRTVKRLEGLTAIEIDGGDPASMFESRPMAGHRLLLVSADTALQDLVRGICRDMGLVLDVSPSVRQAVQQCELDKPDGLLVDERLHDKAFDELRNDLLRYQPHHPCVEIASGANVVEIASWMGSGVSRISRDALRGQLPSLLVMELAKVL</sequence>
<dbReference type="InterPro" id="IPR036890">
    <property type="entry name" value="HATPase_C_sf"/>
</dbReference>
<comment type="caution">
    <text evidence="1">The sequence shown here is derived from an EMBL/GenBank/DDBJ whole genome shotgun (WGS) entry which is preliminary data.</text>
</comment>
<accession>A0A6N8ITP1</accession>
<dbReference type="AlphaFoldDB" id="A0A6N8ITP1"/>
<keyword evidence="2" id="KW-1185">Reference proteome</keyword>
<reference evidence="1 2" key="1">
    <citation type="submission" date="2019-12" db="EMBL/GenBank/DDBJ databases">
        <authorList>
            <person name="Huq M.A."/>
        </authorList>
    </citation>
    <scope>NUCLEOTIDE SEQUENCE [LARGE SCALE GENOMIC DNA]</scope>
    <source>
        <strain evidence="1 2">MAH-25</strain>
    </source>
</reference>
<proteinExistence type="predicted"/>
<gene>
    <name evidence="1" type="ORF">GON04_08055</name>
</gene>
<dbReference type="InterPro" id="IPR011006">
    <property type="entry name" value="CheY-like_superfamily"/>
</dbReference>
<dbReference type="SUPFAM" id="SSF52172">
    <property type="entry name" value="CheY-like"/>
    <property type="match status" value="1"/>
</dbReference>
<organism evidence="1 2">
    <name type="scientific">Ramlibacter pinisoli</name>
    <dbReference type="NCBI Taxonomy" id="2682844"/>
    <lineage>
        <taxon>Bacteria</taxon>
        <taxon>Pseudomonadati</taxon>
        <taxon>Pseudomonadota</taxon>
        <taxon>Betaproteobacteria</taxon>
        <taxon>Burkholderiales</taxon>
        <taxon>Comamonadaceae</taxon>
        <taxon>Ramlibacter</taxon>
    </lineage>
</organism>
<dbReference type="Gene3D" id="3.30.565.10">
    <property type="entry name" value="Histidine kinase-like ATPase, C-terminal domain"/>
    <property type="match status" value="1"/>
</dbReference>
<name>A0A6N8ITP1_9BURK</name>